<dbReference type="InterPro" id="IPR041576">
    <property type="entry name" value="Evf"/>
</dbReference>
<reference evidence="3" key="2">
    <citation type="submission" date="2020-09" db="EMBL/GenBank/DDBJ databases">
        <authorList>
            <person name="Sun Q."/>
            <person name="Ohkuma M."/>
        </authorList>
    </citation>
    <scope>NUCLEOTIDE SEQUENCE</scope>
    <source>
        <strain evidence="3">JCM 3276</strain>
    </source>
</reference>
<dbReference type="AlphaFoldDB" id="A0A918GU31"/>
<accession>A0A918GU31</accession>
<organism evidence="3 4">
    <name type="scientific">Actinokineospora fastidiosa</name>
    <dbReference type="NCBI Taxonomy" id="1816"/>
    <lineage>
        <taxon>Bacteria</taxon>
        <taxon>Bacillati</taxon>
        <taxon>Actinomycetota</taxon>
        <taxon>Actinomycetes</taxon>
        <taxon>Pseudonocardiales</taxon>
        <taxon>Pseudonocardiaceae</taxon>
        <taxon>Actinokineospora</taxon>
    </lineage>
</organism>
<dbReference type="EMBL" id="BMRB01000010">
    <property type="protein sequence ID" value="GGS58551.1"/>
    <property type="molecule type" value="Genomic_DNA"/>
</dbReference>
<sequence>MCETLSVAGTTIAGWPGVEVYGSNGDGTFRRLHGWDWSTTAHWHYQVATFDTGSYWVPASTHPPRSWEPTTLITGDRPVDSRGVNPSGTEYRPSGLYLWIPAIPRGYTTGRTNNRVQCNAPQHPPNLLNTAAAPVPDAAMDSAHQRLDLILAEPEPLRAAADGTKFIDSDGLISFINLSTSLVKDNAEFKTGTAVFDKMANFFSTLRIKVFTALANGKIKPLQDDAPPTDQWSPAVTHYMQFLLQEAGGLTDYSLTRETYSDTQYLAEFSTAFIKTVFDAVMVPSSIISGVTGFISGVSDTLRHSWDDRTRTYSVALLGQCHEAVQENTDPDKPIYRYFPKLKYYYLSVSAHQTEFTTPCSKLQQITFDFNYEYYVTGVSAAVLDETSAEHQKFLAYLDKAQAVNYQDAQQKLDMILDGTVSASPVAPHGLGAFNVDLRAYPLVQANRSRRLTLA</sequence>
<name>A0A918GU31_9PSEU</name>
<keyword evidence="4" id="KW-1185">Reference proteome</keyword>
<comment type="caution">
    <text evidence="3">The sequence shown here is derived from an EMBL/GenBank/DDBJ whole genome shotgun (WGS) entry which is preliminary data.</text>
</comment>
<evidence type="ECO:0000313" key="4">
    <source>
        <dbReference type="Proteomes" id="UP000660680"/>
    </source>
</evidence>
<dbReference type="Pfam" id="PF18270">
    <property type="entry name" value="Evf"/>
    <property type="match status" value="1"/>
</dbReference>
<feature type="region of interest" description="Disordered" evidence="1">
    <location>
        <begin position="67"/>
        <end position="86"/>
    </location>
</feature>
<reference evidence="3" key="1">
    <citation type="journal article" date="2014" name="Int. J. Syst. Evol. Microbiol.">
        <title>Complete genome sequence of Corynebacterium casei LMG S-19264T (=DSM 44701T), isolated from a smear-ripened cheese.</title>
        <authorList>
            <consortium name="US DOE Joint Genome Institute (JGI-PGF)"/>
            <person name="Walter F."/>
            <person name="Albersmeier A."/>
            <person name="Kalinowski J."/>
            <person name="Ruckert C."/>
        </authorList>
    </citation>
    <scope>NUCLEOTIDE SEQUENCE</scope>
    <source>
        <strain evidence="3">JCM 3276</strain>
    </source>
</reference>
<dbReference type="RefSeq" id="WP_189214157.1">
    <property type="nucleotide sequence ID" value="NZ_BMRB01000010.1"/>
</dbReference>
<dbReference type="Proteomes" id="UP000660680">
    <property type="component" value="Unassembled WGS sequence"/>
</dbReference>
<protein>
    <recommendedName>
        <fullName evidence="2">Virulence factor Evf domain-containing protein</fullName>
    </recommendedName>
</protein>
<feature type="domain" description="Virulence factor Evf" evidence="2">
    <location>
        <begin position="165"/>
        <end position="388"/>
    </location>
</feature>
<proteinExistence type="predicted"/>
<gene>
    <name evidence="3" type="ORF">GCM10010171_61900</name>
</gene>
<evidence type="ECO:0000256" key="1">
    <source>
        <dbReference type="SAM" id="MobiDB-lite"/>
    </source>
</evidence>
<evidence type="ECO:0000259" key="2">
    <source>
        <dbReference type="Pfam" id="PF18270"/>
    </source>
</evidence>
<evidence type="ECO:0000313" key="3">
    <source>
        <dbReference type="EMBL" id="GGS58551.1"/>
    </source>
</evidence>